<name>A0ABR8PXP9_9CLOT</name>
<comment type="caution">
    <text evidence="4">The sequence shown here is derived from an EMBL/GenBank/DDBJ whole genome shotgun (WGS) entry which is preliminary data.</text>
</comment>
<feature type="repeat" description="TPR" evidence="3">
    <location>
        <begin position="79"/>
        <end position="112"/>
    </location>
</feature>
<dbReference type="SUPFAM" id="SSF48452">
    <property type="entry name" value="TPR-like"/>
    <property type="match status" value="1"/>
</dbReference>
<dbReference type="PROSITE" id="PS50005">
    <property type="entry name" value="TPR"/>
    <property type="match status" value="1"/>
</dbReference>
<dbReference type="Proteomes" id="UP000627781">
    <property type="component" value="Unassembled WGS sequence"/>
</dbReference>
<protein>
    <submittedName>
        <fullName evidence="4">CDC27 family protein</fullName>
    </submittedName>
</protein>
<dbReference type="Gene3D" id="1.25.40.10">
    <property type="entry name" value="Tetratricopeptide repeat domain"/>
    <property type="match status" value="1"/>
</dbReference>
<dbReference type="EMBL" id="JACSRA010000031">
    <property type="protein sequence ID" value="MBD7912947.1"/>
    <property type="molecule type" value="Genomic_DNA"/>
</dbReference>
<dbReference type="PANTHER" id="PTHR44943">
    <property type="entry name" value="CELLULOSE SYNTHASE OPERON PROTEIN C"/>
    <property type="match status" value="1"/>
</dbReference>
<organism evidence="4 5">
    <name type="scientific">Clostridium cibarium</name>
    <dbReference type="NCBI Taxonomy" id="2762247"/>
    <lineage>
        <taxon>Bacteria</taxon>
        <taxon>Bacillati</taxon>
        <taxon>Bacillota</taxon>
        <taxon>Clostridia</taxon>
        <taxon>Eubacteriales</taxon>
        <taxon>Clostridiaceae</taxon>
        <taxon>Clostridium</taxon>
    </lineage>
</organism>
<dbReference type="InterPro" id="IPR051685">
    <property type="entry name" value="Ycf3/AcsC/BcsC/TPR_MFPF"/>
</dbReference>
<keyword evidence="1" id="KW-0677">Repeat</keyword>
<evidence type="ECO:0000313" key="5">
    <source>
        <dbReference type="Proteomes" id="UP000627781"/>
    </source>
</evidence>
<evidence type="ECO:0000256" key="2">
    <source>
        <dbReference type="ARBA" id="ARBA00022803"/>
    </source>
</evidence>
<dbReference type="SMART" id="SM00028">
    <property type="entry name" value="TPR"/>
    <property type="match status" value="2"/>
</dbReference>
<evidence type="ECO:0000256" key="3">
    <source>
        <dbReference type="PROSITE-ProRule" id="PRU00339"/>
    </source>
</evidence>
<dbReference type="InterPro" id="IPR011990">
    <property type="entry name" value="TPR-like_helical_dom_sf"/>
</dbReference>
<proteinExistence type="predicted"/>
<keyword evidence="5" id="KW-1185">Reference proteome</keyword>
<sequence>MNNKNCTQQLLIEYINKAGEYYYSDEYDKLDKITDKILMIDSLNGEALKFKFTSLLKLSKFEDALLVADRIIENNPKNQDAYYQKGKILYKLKRYKESSDCFDRVYEMNLDNININAYTQHAKALVELGEYKRALWACEYSKRNQKNGFYFGEDEIKLEIHKRIICDFEKNGLFGNRYVFKSMEHMEYIQINKDSVKITVPEKDIVFDSKGDMIIKRRESFTVGEVKEQFVNLQNSNFLEWITNDYDLHYYYRINNKTKVLVKPVYYLNPGDRILSSYFTGNYQWESYVYSEGIYEVLLGSECLGYVFRK</sequence>
<dbReference type="InterPro" id="IPR019734">
    <property type="entry name" value="TPR_rpt"/>
</dbReference>
<reference evidence="4 5" key="1">
    <citation type="submission" date="2020-08" db="EMBL/GenBank/DDBJ databases">
        <title>A Genomic Blueprint of the Chicken Gut Microbiome.</title>
        <authorList>
            <person name="Gilroy R."/>
            <person name="Ravi A."/>
            <person name="Getino M."/>
            <person name="Pursley I."/>
            <person name="Horton D.L."/>
            <person name="Alikhan N.-F."/>
            <person name="Baker D."/>
            <person name="Gharbi K."/>
            <person name="Hall N."/>
            <person name="Watson M."/>
            <person name="Adriaenssens E.M."/>
            <person name="Foster-Nyarko E."/>
            <person name="Jarju S."/>
            <person name="Secka A."/>
            <person name="Antonio M."/>
            <person name="Oren A."/>
            <person name="Chaudhuri R."/>
            <person name="La Ragione R.M."/>
            <person name="Hildebrand F."/>
            <person name="Pallen M.J."/>
        </authorList>
    </citation>
    <scope>NUCLEOTIDE SEQUENCE [LARGE SCALE GENOMIC DNA]</scope>
    <source>
        <strain evidence="4 5">Sa3CVN1</strain>
    </source>
</reference>
<gene>
    <name evidence="4" type="ORF">H9661_16465</name>
</gene>
<keyword evidence="2 3" id="KW-0802">TPR repeat</keyword>
<evidence type="ECO:0000256" key="1">
    <source>
        <dbReference type="ARBA" id="ARBA00022737"/>
    </source>
</evidence>
<evidence type="ECO:0000313" key="4">
    <source>
        <dbReference type="EMBL" id="MBD7912947.1"/>
    </source>
</evidence>
<accession>A0ABR8PXP9</accession>
<dbReference type="PANTHER" id="PTHR44943:SF4">
    <property type="entry name" value="TPR REPEAT-CONTAINING PROTEIN MJ0798"/>
    <property type="match status" value="1"/>
</dbReference>
<dbReference type="RefSeq" id="WP_191769864.1">
    <property type="nucleotide sequence ID" value="NZ_JACSRA010000031.1"/>
</dbReference>